<proteinExistence type="predicted"/>
<evidence type="ECO:0000313" key="1">
    <source>
        <dbReference type="EMBL" id="TNN64288.1"/>
    </source>
</evidence>
<gene>
    <name evidence="1" type="ORF">EYF80_025539</name>
</gene>
<dbReference type="Proteomes" id="UP000314294">
    <property type="component" value="Unassembled WGS sequence"/>
</dbReference>
<dbReference type="AlphaFoldDB" id="A0A4Z2HEI8"/>
<dbReference type="EMBL" id="SRLO01000256">
    <property type="protein sequence ID" value="TNN64288.1"/>
    <property type="molecule type" value="Genomic_DNA"/>
</dbReference>
<evidence type="ECO:0000313" key="2">
    <source>
        <dbReference type="Proteomes" id="UP000314294"/>
    </source>
</evidence>
<protein>
    <submittedName>
        <fullName evidence="1">Uncharacterized protein</fullName>
    </submittedName>
</protein>
<organism evidence="1 2">
    <name type="scientific">Liparis tanakae</name>
    <name type="common">Tanaka's snailfish</name>
    <dbReference type="NCBI Taxonomy" id="230148"/>
    <lineage>
        <taxon>Eukaryota</taxon>
        <taxon>Metazoa</taxon>
        <taxon>Chordata</taxon>
        <taxon>Craniata</taxon>
        <taxon>Vertebrata</taxon>
        <taxon>Euteleostomi</taxon>
        <taxon>Actinopterygii</taxon>
        <taxon>Neopterygii</taxon>
        <taxon>Teleostei</taxon>
        <taxon>Neoteleostei</taxon>
        <taxon>Acanthomorphata</taxon>
        <taxon>Eupercaria</taxon>
        <taxon>Perciformes</taxon>
        <taxon>Cottioidei</taxon>
        <taxon>Cottales</taxon>
        <taxon>Liparidae</taxon>
        <taxon>Liparis</taxon>
    </lineage>
</organism>
<reference evidence="1 2" key="1">
    <citation type="submission" date="2019-03" db="EMBL/GenBank/DDBJ databases">
        <title>First draft genome of Liparis tanakae, snailfish: a comprehensive survey of snailfish specific genes.</title>
        <authorList>
            <person name="Kim W."/>
            <person name="Song I."/>
            <person name="Jeong J.-H."/>
            <person name="Kim D."/>
            <person name="Kim S."/>
            <person name="Ryu S."/>
            <person name="Song J.Y."/>
            <person name="Lee S.K."/>
        </authorList>
    </citation>
    <scope>NUCLEOTIDE SEQUENCE [LARGE SCALE GENOMIC DNA]</scope>
    <source>
        <tissue evidence="1">Muscle</tissue>
    </source>
</reference>
<keyword evidence="2" id="KW-1185">Reference proteome</keyword>
<accession>A0A4Z2HEI8</accession>
<sequence>MNRIRAWLLQSFPVGGASVSLYAPVNRDAPRPEERPEEASWSETSQCCCVSGLHDASSRWCDHSDQ</sequence>
<comment type="caution">
    <text evidence="1">The sequence shown here is derived from an EMBL/GenBank/DDBJ whole genome shotgun (WGS) entry which is preliminary data.</text>
</comment>
<name>A0A4Z2HEI8_9TELE</name>